<proteinExistence type="predicted"/>
<keyword evidence="1" id="KW-1133">Transmembrane helix</keyword>
<reference evidence="2 3" key="1">
    <citation type="journal article" date="2016" name="Nat. Commun.">
        <title>Thousands of microbial genomes shed light on interconnected biogeochemical processes in an aquifer system.</title>
        <authorList>
            <person name="Anantharaman K."/>
            <person name="Brown C.T."/>
            <person name="Hug L.A."/>
            <person name="Sharon I."/>
            <person name="Castelle C.J."/>
            <person name="Probst A.J."/>
            <person name="Thomas B.C."/>
            <person name="Singh A."/>
            <person name="Wilkins M.J."/>
            <person name="Karaoz U."/>
            <person name="Brodie E.L."/>
            <person name="Williams K.H."/>
            <person name="Hubbard S.S."/>
            <person name="Banfield J.F."/>
        </authorList>
    </citation>
    <scope>NUCLEOTIDE SEQUENCE [LARGE SCALE GENOMIC DNA]</scope>
</reference>
<sequence>MLQQAIKIVSVFLVFIVGLCILGLGYLSVDSSFEKKYWWYEWDSNGNSPHINWFEVWDSWHKCPRIQDDPFVYKYPLNNDNEVNKHQIIVLQAKEGYRVFIKEVSDLQGMNTKLVYYSIVDQRPSGDYSITYPNSQYLINDRIIAYPFGTMLINLLDKLFSYSNEQLKTHREILGHNDWGENNTITMKIAYIPFGEKNSHCKYPYIYKFTTGAN</sequence>
<feature type="transmembrane region" description="Helical" evidence="1">
    <location>
        <begin position="6"/>
        <end position="27"/>
    </location>
</feature>
<keyword evidence="1" id="KW-0472">Membrane</keyword>
<keyword evidence="1" id="KW-0812">Transmembrane</keyword>
<evidence type="ECO:0000256" key="1">
    <source>
        <dbReference type="SAM" id="Phobius"/>
    </source>
</evidence>
<dbReference type="Proteomes" id="UP000178771">
    <property type="component" value="Unassembled WGS sequence"/>
</dbReference>
<dbReference type="STRING" id="1802624.A2982_00925"/>
<gene>
    <name evidence="2" type="ORF">A2982_00925</name>
</gene>
<comment type="caution">
    <text evidence="2">The sequence shown here is derived from an EMBL/GenBank/DDBJ whole genome shotgun (WGS) entry which is preliminary data.</text>
</comment>
<dbReference type="AlphaFoldDB" id="A0A1F4V5C7"/>
<dbReference type="EMBL" id="MEVH01000001">
    <property type="protein sequence ID" value="OGC52399.1"/>
    <property type="molecule type" value="Genomic_DNA"/>
</dbReference>
<organism evidence="2 3">
    <name type="scientific">candidate division WWE3 bacterium RIFCSPLOWO2_01_FULL_39_13</name>
    <dbReference type="NCBI Taxonomy" id="1802624"/>
    <lineage>
        <taxon>Bacteria</taxon>
        <taxon>Katanobacteria</taxon>
    </lineage>
</organism>
<evidence type="ECO:0000313" key="3">
    <source>
        <dbReference type="Proteomes" id="UP000178771"/>
    </source>
</evidence>
<protein>
    <submittedName>
        <fullName evidence="2">Uncharacterized protein</fullName>
    </submittedName>
</protein>
<name>A0A1F4V5C7_UNCKA</name>
<accession>A0A1F4V5C7</accession>
<evidence type="ECO:0000313" key="2">
    <source>
        <dbReference type="EMBL" id="OGC52399.1"/>
    </source>
</evidence>